<dbReference type="GO" id="GO:0046872">
    <property type="term" value="F:metal ion binding"/>
    <property type="evidence" value="ECO:0007669"/>
    <property type="project" value="UniProtKB-KW"/>
</dbReference>
<dbReference type="RefSeq" id="XP_013899859.1">
    <property type="nucleotide sequence ID" value="XM_014044405.1"/>
</dbReference>
<feature type="transmembrane region" description="Helical" evidence="2">
    <location>
        <begin position="54"/>
        <end position="78"/>
    </location>
</feature>
<dbReference type="KEGG" id="mng:MNEG_7120"/>
<dbReference type="AlphaFoldDB" id="A0A0D2MC71"/>
<dbReference type="STRING" id="145388.A0A0D2MC71"/>
<keyword evidence="4" id="KW-1185">Reference proteome</keyword>
<evidence type="ECO:0000256" key="2">
    <source>
        <dbReference type="SAM" id="Phobius"/>
    </source>
</evidence>
<dbReference type="PANTHER" id="PTHR46594">
    <property type="entry name" value="P-TYPE CATION-TRANSPORTING ATPASE"/>
    <property type="match status" value="1"/>
</dbReference>
<dbReference type="GeneID" id="25739996"/>
<keyword evidence="2" id="KW-0472">Membrane</keyword>
<keyword evidence="1" id="KW-0479">Metal-binding</keyword>
<feature type="transmembrane region" description="Helical" evidence="2">
    <location>
        <begin position="26"/>
        <end position="48"/>
    </location>
</feature>
<protein>
    <submittedName>
        <fullName evidence="3">Cu2+-exporting ATPase</fullName>
        <ecNumber evidence="3">3.6.3.4</ecNumber>
    </submittedName>
</protein>
<dbReference type="Proteomes" id="UP000054498">
    <property type="component" value="Unassembled WGS sequence"/>
</dbReference>
<organism evidence="3 4">
    <name type="scientific">Monoraphidium neglectum</name>
    <dbReference type="NCBI Taxonomy" id="145388"/>
    <lineage>
        <taxon>Eukaryota</taxon>
        <taxon>Viridiplantae</taxon>
        <taxon>Chlorophyta</taxon>
        <taxon>core chlorophytes</taxon>
        <taxon>Chlorophyceae</taxon>
        <taxon>CS clade</taxon>
        <taxon>Sphaeropleales</taxon>
        <taxon>Selenastraceae</taxon>
        <taxon>Monoraphidium</taxon>
    </lineage>
</organism>
<gene>
    <name evidence="3" type="ORF">MNEG_7120</name>
</gene>
<dbReference type="OrthoDB" id="432719at2759"/>
<evidence type="ECO:0000256" key="1">
    <source>
        <dbReference type="ARBA" id="ARBA00022723"/>
    </source>
</evidence>
<accession>A0A0D2MC71</accession>
<dbReference type="SUPFAM" id="SSF56784">
    <property type="entry name" value="HAD-like"/>
    <property type="match status" value="1"/>
</dbReference>
<proteinExistence type="predicted"/>
<reference evidence="3 4" key="1">
    <citation type="journal article" date="2013" name="BMC Genomics">
        <title>Reconstruction of the lipid metabolism for the microalga Monoraphidium neglectum from its genome sequence reveals characteristics suitable for biofuel production.</title>
        <authorList>
            <person name="Bogen C."/>
            <person name="Al-Dilaimi A."/>
            <person name="Albersmeier A."/>
            <person name="Wichmann J."/>
            <person name="Grundmann M."/>
            <person name="Rupp O."/>
            <person name="Lauersen K.J."/>
            <person name="Blifernez-Klassen O."/>
            <person name="Kalinowski J."/>
            <person name="Goesmann A."/>
            <person name="Mussgnug J.H."/>
            <person name="Kruse O."/>
        </authorList>
    </citation>
    <scope>NUCLEOTIDE SEQUENCE [LARGE SCALE GENOMIC DNA]</scope>
    <source>
        <strain evidence="3 4">SAG 48.87</strain>
    </source>
</reference>
<dbReference type="EC" id="3.6.3.4" evidence="3"/>
<sequence length="86" mass="9433">MRSNLWDVVVAFDLARTGFRRIQLNFLYAYGYNALAIPIAAGALWPLTHALMPPWVAALAMALSSVSVVSSSLALRLYRPPKMPTA</sequence>
<dbReference type="InterPro" id="IPR036412">
    <property type="entry name" value="HAD-like_sf"/>
</dbReference>
<keyword evidence="2" id="KW-1133">Transmembrane helix</keyword>
<name>A0A0D2MC71_9CHLO</name>
<evidence type="ECO:0000313" key="4">
    <source>
        <dbReference type="Proteomes" id="UP000054498"/>
    </source>
</evidence>
<dbReference type="PANTHER" id="PTHR46594:SF4">
    <property type="entry name" value="P-TYPE CATION-TRANSPORTING ATPASE"/>
    <property type="match status" value="1"/>
</dbReference>
<evidence type="ECO:0000313" key="3">
    <source>
        <dbReference type="EMBL" id="KIZ00840.1"/>
    </source>
</evidence>
<dbReference type="EMBL" id="KK101450">
    <property type="protein sequence ID" value="KIZ00840.1"/>
    <property type="molecule type" value="Genomic_DNA"/>
</dbReference>
<dbReference type="GO" id="GO:0016787">
    <property type="term" value="F:hydrolase activity"/>
    <property type="evidence" value="ECO:0007669"/>
    <property type="project" value="UniProtKB-KW"/>
</dbReference>
<keyword evidence="3" id="KW-0378">Hydrolase</keyword>
<keyword evidence="2" id="KW-0812">Transmembrane</keyword>